<dbReference type="KEGG" id="fbe:FF125_08250"/>
<dbReference type="NCBIfam" id="TIGR02145">
    <property type="entry name" value="Fib_succ_major"/>
    <property type="match status" value="1"/>
</dbReference>
<gene>
    <name evidence="2" type="ORF">FF125_08250</name>
</gene>
<name>A0A5B7TUU1_9FLAO</name>
<evidence type="ECO:0000259" key="1">
    <source>
        <dbReference type="Pfam" id="PF09603"/>
    </source>
</evidence>
<dbReference type="InterPro" id="IPR011871">
    <property type="entry name" value="Fib_succ_major"/>
</dbReference>
<evidence type="ECO:0000313" key="3">
    <source>
        <dbReference type="Proteomes" id="UP000306229"/>
    </source>
</evidence>
<dbReference type="AlphaFoldDB" id="A0A5B7TUU1"/>
<dbReference type="RefSeq" id="WP_138949314.1">
    <property type="nucleotide sequence ID" value="NZ_CP040749.1"/>
</dbReference>
<feature type="domain" description="Fibrobacter succinogenes major paralogous" evidence="1">
    <location>
        <begin position="40"/>
        <end position="222"/>
    </location>
</feature>
<sequence>MQKKLILFIIWSGSLLTTNSCGGVKNSKPIDIDGNVYNTVIIGDQEWTNENIYVSRFNNGDLIVQAKTNEEWEEADDSGIPAWCYYQNMEENGKLYGKLYNWHAVNDSRGLAPEGWHIPNKDEWNELIDFLGGKEIAGSKMKSSNSSSVNDNEGLGSHFNGLLGGLRNASGNFSGIVEHGYWWTSTESSEYHGNQVQLHKNSDETFIFSHYKGHGHSLRFVRD</sequence>
<dbReference type="EMBL" id="CP040749">
    <property type="protein sequence ID" value="QCX38422.1"/>
    <property type="molecule type" value="Genomic_DNA"/>
</dbReference>
<dbReference type="OrthoDB" id="9805760at2"/>
<organism evidence="2 3">
    <name type="scientific">Aureibaculum algae</name>
    <dbReference type="NCBI Taxonomy" id="2584122"/>
    <lineage>
        <taxon>Bacteria</taxon>
        <taxon>Pseudomonadati</taxon>
        <taxon>Bacteroidota</taxon>
        <taxon>Flavobacteriia</taxon>
        <taxon>Flavobacteriales</taxon>
        <taxon>Flavobacteriaceae</taxon>
        <taxon>Aureibaculum</taxon>
    </lineage>
</organism>
<accession>A0A5B7TUU1</accession>
<dbReference type="Proteomes" id="UP000306229">
    <property type="component" value="Chromosome"/>
</dbReference>
<evidence type="ECO:0000313" key="2">
    <source>
        <dbReference type="EMBL" id="QCX38422.1"/>
    </source>
</evidence>
<dbReference type="Pfam" id="PF09603">
    <property type="entry name" value="Fib_succ_major"/>
    <property type="match status" value="1"/>
</dbReference>
<keyword evidence="3" id="KW-1185">Reference proteome</keyword>
<reference evidence="2 3" key="1">
    <citation type="submission" date="2019-05" db="EMBL/GenBank/DDBJ databases">
        <title>Algicella ahnfeltiae gen. nov., sp. nov., a novel marine bacterium of the family Flavobacteriaceae isolated from a red alga.</title>
        <authorList>
            <person name="Nedashkovskaya O.I."/>
            <person name="Kukhlevskiy A.D."/>
            <person name="Kim S.-G."/>
            <person name="Zhukova N.V."/>
            <person name="Mikhailov V.V."/>
        </authorList>
    </citation>
    <scope>NUCLEOTIDE SEQUENCE [LARGE SCALE GENOMIC DNA]</scope>
    <source>
        <strain evidence="2 3">10Alg115</strain>
    </source>
</reference>
<proteinExistence type="predicted"/>
<protein>
    <recommendedName>
        <fullName evidence="1">Fibrobacter succinogenes major paralogous domain-containing protein</fullName>
    </recommendedName>
</protein>